<dbReference type="Proteomes" id="UP000235464">
    <property type="component" value="Chromosome I"/>
</dbReference>
<evidence type="ECO:0000256" key="1">
    <source>
        <dbReference type="ARBA" id="ARBA00001933"/>
    </source>
</evidence>
<evidence type="ECO:0000256" key="3">
    <source>
        <dbReference type="ARBA" id="ARBA00022679"/>
    </source>
</evidence>
<dbReference type="EMBL" id="LT963352">
    <property type="protein sequence ID" value="SOR77365.1"/>
    <property type="molecule type" value="Genomic_DNA"/>
</dbReference>
<dbReference type="InterPro" id="IPR001926">
    <property type="entry name" value="TrpB-like_PALP"/>
</dbReference>
<evidence type="ECO:0000256" key="2">
    <source>
        <dbReference type="ARBA" id="ARBA00011738"/>
    </source>
</evidence>
<dbReference type="InterPro" id="IPR050214">
    <property type="entry name" value="Cys_Synth/Cystath_Beta-Synth"/>
</dbReference>
<sequence length="325" mass="35245">MPTIQSPDELIIDDLYVNLEPILRRQLLLKCEGFNFAGSVKLKAATSMVDAAEREGRLRSGSVLVESSSGNLGVALAMVAASRGYQFVCITDPRSNATTRSLIEALGARVVLITKPDATGGYLGSRISYVQELCRNNPEFVWLNQYASQYNWRAHYELTAPAIDKQHPCLDYLFVGAGTTGTLMGCARYFKERRPEVRIVAVDSVGSVTFGSTPAPRYIPGLGTSRRPDILDEGLVDEVLLVDEADTVVTCRELARHGYLFGGSTGTVVSAARNRLPEGGDAIAVAIAPDLADRYVDTLYNDAWVIETYGPLAGLHTEASPELPL</sequence>
<comment type="cofactor">
    <cofactor evidence="1">
        <name>pyridoxal 5'-phosphate</name>
        <dbReference type="ChEBI" id="CHEBI:597326"/>
    </cofactor>
</comment>
<dbReference type="AlphaFoldDB" id="A0A2N9B227"/>
<dbReference type="InterPro" id="IPR036052">
    <property type="entry name" value="TrpB-like_PALP_sf"/>
</dbReference>
<dbReference type="RefSeq" id="WP_010047354.1">
    <property type="nucleotide sequence ID" value="NZ_LT962942.1"/>
</dbReference>
<dbReference type="GO" id="GO:0016740">
    <property type="term" value="F:transferase activity"/>
    <property type="evidence" value="ECO:0007669"/>
    <property type="project" value="UniProtKB-KW"/>
</dbReference>
<dbReference type="NCBIfam" id="TIGR03945">
    <property type="entry name" value="PLP_SbnA_fam"/>
    <property type="match status" value="1"/>
</dbReference>
<comment type="subunit">
    <text evidence="2">Homodimer.</text>
</comment>
<dbReference type="InterPro" id="IPR023927">
    <property type="entry name" value="SbnA"/>
</dbReference>
<gene>
    <name evidence="6" type="primary">sbnA_1</name>
    <name evidence="6" type="ORF">SCNRRL3882_0837</name>
</gene>
<evidence type="ECO:0000256" key="4">
    <source>
        <dbReference type="ARBA" id="ARBA00022898"/>
    </source>
</evidence>
<name>A0A2N9B227_STRCX</name>
<dbReference type="CDD" id="cd01561">
    <property type="entry name" value="CBS_like"/>
    <property type="match status" value="1"/>
</dbReference>
<dbReference type="PANTHER" id="PTHR10314">
    <property type="entry name" value="CYSTATHIONINE BETA-SYNTHASE"/>
    <property type="match status" value="1"/>
</dbReference>
<feature type="domain" description="Tryptophan synthase beta chain-like PALP" evidence="5">
    <location>
        <begin position="19"/>
        <end position="280"/>
    </location>
</feature>
<dbReference type="GO" id="GO:1901605">
    <property type="term" value="P:alpha-amino acid metabolic process"/>
    <property type="evidence" value="ECO:0007669"/>
    <property type="project" value="UniProtKB-ARBA"/>
</dbReference>
<reference evidence="7" key="1">
    <citation type="submission" date="2017-11" db="EMBL/GenBank/DDBJ databases">
        <authorList>
            <person name="Wibberg D."/>
        </authorList>
    </citation>
    <scope>NUCLEOTIDE SEQUENCE [LARGE SCALE GENOMIC DNA]</scope>
</reference>
<accession>A0A2N9B227</accession>
<organism evidence="6 7">
    <name type="scientific">Streptomyces chartreusis NRRL 3882</name>
    <dbReference type="NCBI Taxonomy" id="1079985"/>
    <lineage>
        <taxon>Bacteria</taxon>
        <taxon>Bacillati</taxon>
        <taxon>Actinomycetota</taxon>
        <taxon>Actinomycetes</taxon>
        <taxon>Kitasatosporales</taxon>
        <taxon>Streptomycetaceae</taxon>
        <taxon>Streptomyces</taxon>
    </lineage>
</organism>
<dbReference type="Gene3D" id="3.40.50.1100">
    <property type="match status" value="2"/>
</dbReference>
<dbReference type="Pfam" id="PF00291">
    <property type="entry name" value="PALP"/>
    <property type="match status" value="1"/>
</dbReference>
<keyword evidence="4" id="KW-0663">Pyridoxal phosphate</keyword>
<dbReference type="SUPFAM" id="SSF53686">
    <property type="entry name" value="Tryptophan synthase beta subunit-like PLP-dependent enzymes"/>
    <property type="match status" value="1"/>
</dbReference>
<evidence type="ECO:0000313" key="7">
    <source>
        <dbReference type="Proteomes" id="UP000235464"/>
    </source>
</evidence>
<keyword evidence="7" id="KW-1185">Reference proteome</keyword>
<keyword evidence="3" id="KW-0808">Transferase</keyword>
<dbReference type="OrthoDB" id="5176350at2"/>
<protein>
    <submittedName>
        <fullName evidence="6">Putative siderophore biosynthesis protein SbnA</fullName>
    </submittedName>
</protein>
<evidence type="ECO:0000313" key="6">
    <source>
        <dbReference type="EMBL" id="SOR77365.1"/>
    </source>
</evidence>
<proteinExistence type="predicted"/>
<evidence type="ECO:0000259" key="5">
    <source>
        <dbReference type="Pfam" id="PF00291"/>
    </source>
</evidence>